<dbReference type="GO" id="GO:0005634">
    <property type="term" value="C:nucleus"/>
    <property type="evidence" value="ECO:0007669"/>
    <property type="project" value="TreeGrafter"/>
</dbReference>
<accession>A0A6A1WZJ2</accession>
<dbReference type="PANTHER" id="PTHR24006:SF663">
    <property type="entry name" value="UBIQUITIN CARBOXYL-TERMINAL HYDROLASE 23"/>
    <property type="match status" value="1"/>
</dbReference>
<evidence type="ECO:0000256" key="1">
    <source>
        <dbReference type="SAM" id="MobiDB-lite"/>
    </source>
</evidence>
<feature type="region of interest" description="Disordered" evidence="1">
    <location>
        <begin position="228"/>
        <end position="249"/>
    </location>
</feature>
<dbReference type="Pfam" id="PF00443">
    <property type="entry name" value="UCH"/>
    <property type="match status" value="1"/>
</dbReference>
<name>A0A6A1WZJ2_9ROSI</name>
<evidence type="ECO:0000313" key="3">
    <source>
        <dbReference type="EMBL" id="KAB1227950.1"/>
    </source>
</evidence>
<gene>
    <name evidence="3" type="ORF">CJ030_MR1G013830</name>
</gene>
<feature type="domain" description="USP" evidence="2">
    <location>
        <begin position="1"/>
        <end position="170"/>
    </location>
</feature>
<organism evidence="3 4">
    <name type="scientific">Morella rubra</name>
    <name type="common">Chinese bayberry</name>
    <dbReference type="NCBI Taxonomy" id="262757"/>
    <lineage>
        <taxon>Eukaryota</taxon>
        <taxon>Viridiplantae</taxon>
        <taxon>Streptophyta</taxon>
        <taxon>Embryophyta</taxon>
        <taxon>Tracheophyta</taxon>
        <taxon>Spermatophyta</taxon>
        <taxon>Magnoliopsida</taxon>
        <taxon>eudicotyledons</taxon>
        <taxon>Gunneridae</taxon>
        <taxon>Pentapetalae</taxon>
        <taxon>rosids</taxon>
        <taxon>fabids</taxon>
        <taxon>Fagales</taxon>
        <taxon>Myricaceae</taxon>
        <taxon>Morella</taxon>
    </lineage>
</organism>
<dbReference type="PROSITE" id="PS50235">
    <property type="entry name" value="USP_3"/>
    <property type="match status" value="1"/>
</dbReference>
<sequence>MEIERGCNSSSFGNDFSLEIVKADSLHKALANFTAAEQLDGGERQYQYQQCKQKVRALKQLTVHKAPYVLTIHLKRFCSHDPGQKIKKKVDFGSTFDLKPFVSGSIEGDQKYSLYGVLVHNGWNTHYCHYSCFVRTSNGFWYYLNDNQVSSASEKRVLEQQAYMLFYVRDRRNLVPRKTPTDLSQKENLTANANGNRTSSAFNQGLKETVKNGPVENQLSGATTATAVTQKDASNVGPSMAPLMKEASV</sequence>
<dbReference type="Proteomes" id="UP000516437">
    <property type="component" value="Chromosome 1"/>
</dbReference>
<dbReference type="OrthoDB" id="420187at2759"/>
<proteinExistence type="predicted"/>
<dbReference type="Gene3D" id="3.90.70.10">
    <property type="entry name" value="Cysteine proteinases"/>
    <property type="match status" value="1"/>
</dbReference>
<dbReference type="InterPro" id="IPR050164">
    <property type="entry name" value="Peptidase_C19"/>
</dbReference>
<evidence type="ECO:0000313" key="4">
    <source>
        <dbReference type="Proteomes" id="UP000516437"/>
    </source>
</evidence>
<comment type="caution">
    <text evidence="3">The sequence shown here is derived from an EMBL/GenBank/DDBJ whole genome shotgun (WGS) entry which is preliminary data.</text>
</comment>
<feature type="region of interest" description="Disordered" evidence="1">
    <location>
        <begin position="178"/>
        <end position="200"/>
    </location>
</feature>
<evidence type="ECO:0000259" key="2">
    <source>
        <dbReference type="PROSITE" id="PS50235"/>
    </source>
</evidence>
<dbReference type="InterPro" id="IPR038765">
    <property type="entry name" value="Papain-like_cys_pep_sf"/>
</dbReference>
<feature type="compositionally biased region" description="Polar residues" evidence="1">
    <location>
        <begin position="228"/>
        <end position="237"/>
    </location>
</feature>
<dbReference type="InterPro" id="IPR028889">
    <property type="entry name" value="USP"/>
</dbReference>
<dbReference type="InterPro" id="IPR001394">
    <property type="entry name" value="Peptidase_C19_UCH"/>
</dbReference>
<dbReference type="GO" id="GO:0016579">
    <property type="term" value="P:protein deubiquitination"/>
    <property type="evidence" value="ECO:0007669"/>
    <property type="project" value="InterPro"/>
</dbReference>
<dbReference type="EMBL" id="RXIC02000019">
    <property type="protein sequence ID" value="KAB1227950.1"/>
    <property type="molecule type" value="Genomic_DNA"/>
</dbReference>
<dbReference type="PANTHER" id="PTHR24006">
    <property type="entry name" value="UBIQUITIN CARBOXYL-TERMINAL HYDROLASE"/>
    <property type="match status" value="1"/>
</dbReference>
<feature type="compositionally biased region" description="Polar residues" evidence="1">
    <location>
        <begin position="181"/>
        <end position="200"/>
    </location>
</feature>
<protein>
    <submittedName>
        <fullName evidence="3">Ubiquitin carboxyl-terminal hydrolase 23</fullName>
    </submittedName>
</protein>
<dbReference type="SUPFAM" id="SSF54001">
    <property type="entry name" value="Cysteine proteinases"/>
    <property type="match status" value="1"/>
</dbReference>
<dbReference type="AlphaFoldDB" id="A0A6A1WZJ2"/>
<keyword evidence="3" id="KW-0378">Hydrolase</keyword>
<reference evidence="3 4" key="1">
    <citation type="journal article" date="2019" name="Plant Biotechnol. J.">
        <title>The red bayberry genome and genetic basis of sex determination.</title>
        <authorList>
            <person name="Jia H.M."/>
            <person name="Jia H.J."/>
            <person name="Cai Q.L."/>
            <person name="Wang Y."/>
            <person name="Zhao H.B."/>
            <person name="Yang W.F."/>
            <person name="Wang G.Y."/>
            <person name="Li Y.H."/>
            <person name="Zhan D.L."/>
            <person name="Shen Y.T."/>
            <person name="Niu Q.F."/>
            <person name="Chang L."/>
            <person name="Qiu J."/>
            <person name="Zhao L."/>
            <person name="Xie H.B."/>
            <person name="Fu W.Y."/>
            <person name="Jin J."/>
            <person name="Li X.W."/>
            <person name="Jiao Y."/>
            <person name="Zhou C.C."/>
            <person name="Tu T."/>
            <person name="Chai C.Y."/>
            <person name="Gao J.L."/>
            <person name="Fan L.J."/>
            <person name="van de Weg E."/>
            <person name="Wang J.Y."/>
            <person name="Gao Z.S."/>
        </authorList>
    </citation>
    <scope>NUCLEOTIDE SEQUENCE [LARGE SCALE GENOMIC DNA]</scope>
    <source>
        <tissue evidence="3">Leaves</tissue>
    </source>
</reference>
<dbReference type="GO" id="GO:0005829">
    <property type="term" value="C:cytosol"/>
    <property type="evidence" value="ECO:0007669"/>
    <property type="project" value="TreeGrafter"/>
</dbReference>
<dbReference type="GO" id="GO:0004843">
    <property type="term" value="F:cysteine-type deubiquitinase activity"/>
    <property type="evidence" value="ECO:0007669"/>
    <property type="project" value="InterPro"/>
</dbReference>
<keyword evidence="4" id="KW-1185">Reference proteome</keyword>